<organism evidence="2 3">
    <name type="scientific">Dryococelus australis</name>
    <dbReference type="NCBI Taxonomy" id="614101"/>
    <lineage>
        <taxon>Eukaryota</taxon>
        <taxon>Metazoa</taxon>
        <taxon>Ecdysozoa</taxon>
        <taxon>Arthropoda</taxon>
        <taxon>Hexapoda</taxon>
        <taxon>Insecta</taxon>
        <taxon>Pterygota</taxon>
        <taxon>Neoptera</taxon>
        <taxon>Polyneoptera</taxon>
        <taxon>Phasmatodea</taxon>
        <taxon>Verophasmatodea</taxon>
        <taxon>Anareolatae</taxon>
        <taxon>Phasmatidae</taxon>
        <taxon>Eurycanthinae</taxon>
        <taxon>Dryococelus</taxon>
    </lineage>
</organism>
<proteinExistence type="predicted"/>
<sequence length="108" mass="12031">MNQTGTGLDQPREGWPEGEGGWEPPLCRWLMRGSSWDRTSWCVSGRVGSTECEAMTQSPLLPRNLTYTETLRRNKSEIPPQFLPSSSTEEASSVYGFTNDLTLVSLCS</sequence>
<keyword evidence="3" id="KW-1185">Reference proteome</keyword>
<protein>
    <submittedName>
        <fullName evidence="2">Uncharacterized protein</fullName>
    </submittedName>
</protein>
<dbReference type="EMBL" id="JARBHB010000015">
    <property type="protein sequence ID" value="KAJ8868164.1"/>
    <property type="molecule type" value="Genomic_DNA"/>
</dbReference>
<dbReference type="Proteomes" id="UP001159363">
    <property type="component" value="Chromosome 14"/>
</dbReference>
<evidence type="ECO:0000256" key="1">
    <source>
        <dbReference type="SAM" id="MobiDB-lite"/>
    </source>
</evidence>
<comment type="caution">
    <text evidence="2">The sequence shown here is derived from an EMBL/GenBank/DDBJ whole genome shotgun (WGS) entry which is preliminary data.</text>
</comment>
<gene>
    <name evidence="2" type="ORF">PR048_031973</name>
</gene>
<feature type="region of interest" description="Disordered" evidence="1">
    <location>
        <begin position="1"/>
        <end position="22"/>
    </location>
</feature>
<evidence type="ECO:0000313" key="3">
    <source>
        <dbReference type="Proteomes" id="UP001159363"/>
    </source>
</evidence>
<reference evidence="2 3" key="1">
    <citation type="submission" date="2023-02" db="EMBL/GenBank/DDBJ databases">
        <title>LHISI_Scaffold_Assembly.</title>
        <authorList>
            <person name="Stuart O.P."/>
            <person name="Cleave R."/>
            <person name="Magrath M.J.L."/>
            <person name="Mikheyev A.S."/>
        </authorList>
    </citation>
    <scope>NUCLEOTIDE SEQUENCE [LARGE SCALE GENOMIC DNA]</scope>
    <source>
        <strain evidence="2">Daus_M_001</strain>
        <tissue evidence="2">Leg muscle</tissue>
    </source>
</reference>
<evidence type="ECO:0000313" key="2">
    <source>
        <dbReference type="EMBL" id="KAJ8868164.1"/>
    </source>
</evidence>
<name>A0ABQ9G6U2_9NEOP</name>
<accession>A0ABQ9G6U2</accession>